<proteinExistence type="predicted"/>
<keyword evidence="2" id="KW-1185">Reference proteome</keyword>
<accession>A0A3P6Q3D3</accession>
<dbReference type="OrthoDB" id="5863194at2759"/>
<dbReference type="InterPro" id="IPR009050">
    <property type="entry name" value="Globin-like_sf"/>
</dbReference>
<gene>
    <name evidence="1" type="ORF">GPUH_LOCUS3273</name>
</gene>
<dbReference type="AlphaFoldDB" id="A0A3P6Q3D3"/>
<dbReference type="SUPFAM" id="SSF46458">
    <property type="entry name" value="Globin-like"/>
    <property type="match status" value="1"/>
</dbReference>
<organism evidence="1 2">
    <name type="scientific">Gongylonema pulchrum</name>
    <dbReference type="NCBI Taxonomy" id="637853"/>
    <lineage>
        <taxon>Eukaryota</taxon>
        <taxon>Metazoa</taxon>
        <taxon>Ecdysozoa</taxon>
        <taxon>Nematoda</taxon>
        <taxon>Chromadorea</taxon>
        <taxon>Rhabditida</taxon>
        <taxon>Spirurina</taxon>
        <taxon>Spiruromorpha</taxon>
        <taxon>Spiruroidea</taxon>
        <taxon>Gongylonematidae</taxon>
        <taxon>Gongylonema</taxon>
    </lineage>
</organism>
<sequence length="154" mass="17583">MTIPFLQANEWGLKPEQALALKVTWSKLCETPHSTCRGINAIMDQKNKAVREIFYSAAFFNGISEHRKSYSIATLHDHSHFFISLISQVIHSFDFRSVDILEHIDKIGVCHAGLKKFGFRQAVWEQLGEELIDALVVQVCIKSLRTQKPEDLKT</sequence>
<dbReference type="Gene3D" id="1.10.490.10">
    <property type="entry name" value="Globins"/>
    <property type="match status" value="1"/>
</dbReference>
<dbReference type="Proteomes" id="UP000271098">
    <property type="component" value="Unassembled WGS sequence"/>
</dbReference>
<dbReference type="EMBL" id="UYRT01005488">
    <property type="protein sequence ID" value="VDK38800.1"/>
    <property type="molecule type" value="Genomic_DNA"/>
</dbReference>
<reference evidence="1 2" key="1">
    <citation type="submission" date="2018-11" db="EMBL/GenBank/DDBJ databases">
        <authorList>
            <consortium name="Pathogen Informatics"/>
        </authorList>
    </citation>
    <scope>NUCLEOTIDE SEQUENCE [LARGE SCALE GENOMIC DNA]</scope>
</reference>
<protein>
    <recommendedName>
        <fullName evidence="3">GLOBIN domain-containing protein</fullName>
    </recommendedName>
</protein>
<dbReference type="GO" id="GO:0019825">
    <property type="term" value="F:oxygen binding"/>
    <property type="evidence" value="ECO:0007669"/>
    <property type="project" value="InterPro"/>
</dbReference>
<dbReference type="CDD" id="cd01040">
    <property type="entry name" value="Mb-like"/>
    <property type="match status" value="1"/>
</dbReference>
<dbReference type="InterPro" id="IPR044399">
    <property type="entry name" value="Mb-like_M"/>
</dbReference>
<dbReference type="GO" id="GO:0020037">
    <property type="term" value="F:heme binding"/>
    <property type="evidence" value="ECO:0007669"/>
    <property type="project" value="InterPro"/>
</dbReference>
<dbReference type="InterPro" id="IPR012292">
    <property type="entry name" value="Globin/Proto"/>
</dbReference>
<evidence type="ECO:0000313" key="2">
    <source>
        <dbReference type="Proteomes" id="UP000271098"/>
    </source>
</evidence>
<evidence type="ECO:0008006" key="3">
    <source>
        <dbReference type="Google" id="ProtNLM"/>
    </source>
</evidence>
<evidence type="ECO:0000313" key="1">
    <source>
        <dbReference type="EMBL" id="VDK38800.1"/>
    </source>
</evidence>
<name>A0A3P6Q3D3_9BILA</name>